<dbReference type="AlphaFoldDB" id="A0A448XE18"/>
<gene>
    <name evidence="1" type="ORF">PXEA_LOCUS27864</name>
</gene>
<protein>
    <submittedName>
        <fullName evidence="1">Uncharacterized protein</fullName>
    </submittedName>
</protein>
<dbReference type="Proteomes" id="UP000784294">
    <property type="component" value="Unassembled WGS sequence"/>
</dbReference>
<organism evidence="1 2">
    <name type="scientific">Protopolystoma xenopodis</name>
    <dbReference type="NCBI Taxonomy" id="117903"/>
    <lineage>
        <taxon>Eukaryota</taxon>
        <taxon>Metazoa</taxon>
        <taxon>Spiralia</taxon>
        <taxon>Lophotrochozoa</taxon>
        <taxon>Platyhelminthes</taxon>
        <taxon>Monogenea</taxon>
        <taxon>Polyopisthocotylea</taxon>
        <taxon>Polystomatidea</taxon>
        <taxon>Polystomatidae</taxon>
        <taxon>Protopolystoma</taxon>
    </lineage>
</organism>
<sequence length="90" mass="10162">MASQGGFQSSHCSGYLSWAATPKSANDRTRVLRPSTMEFRSQTHIRCFYVSAGIWTDDHWNALDRTVEQGDVSASRNSLYLPHRDGKTRV</sequence>
<reference evidence="1" key="1">
    <citation type="submission" date="2018-11" db="EMBL/GenBank/DDBJ databases">
        <authorList>
            <consortium name="Pathogen Informatics"/>
        </authorList>
    </citation>
    <scope>NUCLEOTIDE SEQUENCE</scope>
</reference>
<evidence type="ECO:0000313" key="2">
    <source>
        <dbReference type="Proteomes" id="UP000784294"/>
    </source>
</evidence>
<name>A0A448XE18_9PLAT</name>
<dbReference type="EMBL" id="CAAALY010247633">
    <property type="protein sequence ID" value="VEL34424.1"/>
    <property type="molecule type" value="Genomic_DNA"/>
</dbReference>
<comment type="caution">
    <text evidence="1">The sequence shown here is derived from an EMBL/GenBank/DDBJ whole genome shotgun (WGS) entry which is preliminary data.</text>
</comment>
<proteinExistence type="predicted"/>
<evidence type="ECO:0000313" key="1">
    <source>
        <dbReference type="EMBL" id="VEL34424.1"/>
    </source>
</evidence>
<keyword evidence="2" id="KW-1185">Reference proteome</keyword>
<accession>A0A448XE18</accession>